<dbReference type="SMART" id="SM00382">
    <property type="entry name" value="AAA"/>
    <property type="match status" value="1"/>
</dbReference>
<proteinExistence type="predicted"/>
<name>A0A0D0ZXV1_CLOBO</name>
<evidence type="ECO:0000256" key="2">
    <source>
        <dbReference type="ARBA" id="ARBA00022448"/>
    </source>
</evidence>
<dbReference type="GO" id="GO:0005886">
    <property type="term" value="C:plasma membrane"/>
    <property type="evidence" value="ECO:0007669"/>
    <property type="project" value="UniProtKB-SubCell"/>
</dbReference>
<sequence>MIKISNLHKSFNGVEVLKGINLDIKKGEVVAVIGPSGTGKSTLLRCMNFLEKPEKGIIEIEDLKVDVEKATKQQIHELRLNTSMVFQSYNLFKNKTALENIMEPLIIVKKMDKDKAKERALSILKQVGLEDKKDYYPSKLSGGQQQRVGIGRAMAVDPKIMLFDEPTSALDPELVGEVLEVIKKLAEQDTTMIIVTHEMRFAESAADKVIFMDGGNIVEQGTPEEVFNNPKNERTIKFLNKVKNK</sequence>
<dbReference type="Proteomes" id="UP000032250">
    <property type="component" value="Unassembled WGS sequence"/>
</dbReference>
<protein>
    <submittedName>
        <fullName evidence="8">Amino acid ABC transporter ATP-binding protein</fullName>
    </submittedName>
</protein>
<dbReference type="GO" id="GO:0015424">
    <property type="term" value="F:ABC-type amino acid transporter activity"/>
    <property type="evidence" value="ECO:0007669"/>
    <property type="project" value="InterPro"/>
</dbReference>
<dbReference type="CDD" id="cd03262">
    <property type="entry name" value="ABC_HisP_GlnQ"/>
    <property type="match status" value="1"/>
</dbReference>
<feature type="domain" description="ABC transporter" evidence="7">
    <location>
        <begin position="2"/>
        <end position="239"/>
    </location>
</feature>
<dbReference type="InterPro" id="IPR027417">
    <property type="entry name" value="P-loop_NTPase"/>
</dbReference>
<dbReference type="InterPro" id="IPR030679">
    <property type="entry name" value="ABC_ATPase_HisP-typ"/>
</dbReference>
<comment type="subcellular location">
    <subcellularLocation>
        <location evidence="1">Cell membrane</location>
        <topology evidence="1">Peripheral membrane protein</topology>
    </subcellularLocation>
</comment>
<evidence type="ECO:0000313" key="8">
    <source>
        <dbReference type="EMBL" id="KIS23418.1"/>
    </source>
</evidence>
<dbReference type="SUPFAM" id="SSF52540">
    <property type="entry name" value="P-loop containing nucleoside triphosphate hydrolases"/>
    <property type="match status" value="1"/>
</dbReference>
<evidence type="ECO:0000256" key="1">
    <source>
        <dbReference type="ARBA" id="ARBA00004202"/>
    </source>
</evidence>
<dbReference type="PROSITE" id="PS50893">
    <property type="entry name" value="ABC_TRANSPORTER_2"/>
    <property type="match status" value="1"/>
</dbReference>
<dbReference type="GO" id="GO:0005524">
    <property type="term" value="F:ATP binding"/>
    <property type="evidence" value="ECO:0007669"/>
    <property type="project" value="UniProtKB-KW"/>
</dbReference>
<dbReference type="FunFam" id="3.40.50.300:FF:000020">
    <property type="entry name" value="Amino acid ABC transporter ATP-binding component"/>
    <property type="match status" value="1"/>
</dbReference>
<dbReference type="InterPro" id="IPR017871">
    <property type="entry name" value="ABC_transporter-like_CS"/>
</dbReference>
<dbReference type="HOGENOM" id="CLU_000604_1_22_9"/>
<dbReference type="PANTHER" id="PTHR43166">
    <property type="entry name" value="AMINO ACID IMPORT ATP-BINDING PROTEIN"/>
    <property type="match status" value="1"/>
</dbReference>
<dbReference type="OrthoDB" id="9804199at2"/>
<gene>
    <name evidence="8" type="ORF">N495_07380</name>
</gene>
<dbReference type="PATRIC" id="fig|1379739.3.peg.1816"/>
<evidence type="ECO:0000256" key="4">
    <source>
        <dbReference type="ARBA" id="ARBA00022741"/>
    </source>
</evidence>
<dbReference type="Pfam" id="PF00005">
    <property type="entry name" value="ABC_tran"/>
    <property type="match status" value="1"/>
</dbReference>
<dbReference type="InterPro" id="IPR003439">
    <property type="entry name" value="ABC_transporter-like_ATP-bd"/>
</dbReference>
<keyword evidence="5 8" id="KW-0067">ATP-binding</keyword>
<keyword evidence="6" id="KW-0472">Membrane</keyword>
<dbReference type="PIRSF" id="PIRSF039085">
    <property type="entry name" value="ABC_ATPase_HisP"/>
    <property type="match status" value="1"/>
</dbReference>
<evidence type="ECO:0000256" key="3">
    <source>
        <dbReference type="ARBA" id="ARBA00022475"/>
    </source>
</evidence>
<keyword evidence="3" id="KW-1003">Cell membrane</keyword>
<dbReference type="GO" id="GO:0016887">
    <property type="term" value="F:ATP hydrolysis activity"/>
    <property type="evidence" value="ECO:0007669"/>
    <property type="project" value="InterPro"/>
</dbReference>
<dbReference type="AlphaFoldDB" id="A0A0D0ZXV1"/>
<evidence type="ECO:0000313" key="9">
    <source>
        <dbReference type="Proteomes" id="UP000032250"/>
    </source>
</evidence>
<dbReference type="EMBL" id="JXSU01000007">
    <property type="protein sequence ID" value="KIS23418.1"/>
    <property type="molecule type" value="Genomic_DNA"/>
</dbReference>
<dbReference type="RefSeq" id="WP_043031823.1">
    <property type="nucleotide sequence ID" value="NZ_JXSU01000007.1"/>
</dbReference>
<evidence type="ECO:0000256" key="5">
    <source>
        <dbReference type="ARBA" id="ARBA00022840"/>
    </source>
</evidence>
<accession>A0A0D0ZXV1</accession>
<dbReference type="PROSITE" id="PS00211">
    <property type="entry name" value="ABC_TRANSPORTER_1"/>
    <property type="match status" value="1"/>
</dbReference>
<dbReference type="Gene3D" id="3.40.50.300">
    <property type="entry name" value="P-loop containing nucleotide triphosphate hydrolases"/>
    <property type="match status" value="1"/>
</dbReference>
<keyword evidence="2" id="KW-0813">Transport</keyword>
<dbReference type="InterPro" id="IPR003593">
    <property type="entry name" value="AAA+_ATPase"/>
</dbReference>
<organism evidence="8 9">
    <name type="scientific">Clostridium botulinum B2 450</name>
    <dbReference type="NCBI Taxonomy" id="1379739"/>
    <lineage>
        <taxon>Bacteria</taxon>
        <taxon>Bacillati</taxon>
        <taxon>Bacillota</taxon>
        <taxon>Clostridia</taxon>
        <taxon>Eubacteriales</taxon>
        <taxon>Clostridiaceae</taxon>
        <taxon>Clostridium</taxon>
    </lineage>
</organism>
<keyword evidence="4" id="KW-0547">Nucleotide-binding</keyword>
<dbReference type="InterPro" id="IPR050086">
    <property type="entry name" value="MetN_ABC_transporter-like"/>
</dbReference>
<comment type="caution">
    <text evidence="8">The sequence shown here is derived from an EMBL/GenBank/DDBJ whole genome shotgun (WGS) entry which is preliminary data.</text>
</comment>
<evidence type="ECO:0000256" key="6">
    <source>
        <dbReference type="ARBA" id="ARBA00023136"/>
    </source>
</evidence>
<dbReference type="PANTHER" id="PTHR43166:SF35">
    <property type="entry name" value="L-CYSTINE IMPORT ATP-BINDING PROTEIN TCYN"/>
    <property type="match status" value="1"/>
</dbReference>
<reference evidence="8 9" key="1">
    <citation type="submission" date="2014-06" db="EMBL/GenBank/DDBJ databases">
        <title>Genome characterization of distinct group I Clostridium botulinum lineages.</title>
        <authorList>
            <person name="Giordani F."/>
            <person name="Anselmo A."/>
            <person name="Fillo S."/>
            <person name="Palozzi A.M."/>
            <person name="Fortunato A."/>
            <person name="Gentile B."/>
            <person name="Ciammaruconi A."/>
            <person name="Anniballi F."/>
            <person name="De Medici D."/>
            <person name="Lista F."/>
        </authorList>
    </citation>
    <scope>NUCLEOTIDE SEQUENCE [LARGE SCALE GENOMIC DNA]</scope>
    <source>
        <strain evidence="8 9">B2 450</strain>
    </source>
</reference>
<evidence type="ECO:0000259" key="7">
    <source>
        <dbReference type="PROSITE" id="PS50893"/>
    </source>
</evidence>